<evidence type="ECO:0000256" key="3">
    <source>
        <dbReference type="ARBA" id="ARBA00022737"/>
    </source>
</evidence>
<reference evidence="9 10" key="1">
    <citation type="journal article" date="2011" name="Genome Res.">
        <title>Phylogeny-wide analysis of social amoeba genomes highlights ancient origins for complex intercellular communication.</title>
        <authorList>
            <person name="Heidel A.J."/>
            <person name="Lawal H.M."/>
            <person name="Felder M."/>
            <person name="Schilde C."/>
            <person name="Helps N.R."/>
            <person name="Tunggal B."/>
            <person name="Rivero F."/>
            <person name="John U."/>
            <person name="Schleicher M."/>
            <person name="Eichinger L."/>
            <person name="Platzer M."/>
            <person name="Noegel A.A."/>
            <person name="Schaap P."/>
            <person name="Gloeckner G."/>
        </authorList>
    </citation>
    <scope>NUCLEOTIDE SEQUENCE [LARGE SCALE GENOMIC DNA]</scope>
    <source>
        <strain evidence="10">ATCC 26659 / Pp 5 / PN500</strain>
    </source>
</reference>
<evidence type="ECO:0000256" key="6">
    <source>
        <dbReference type="PROSITE-ProRule" id="PRU00176"/>
    </source>
</evidence>
<evidence type="ECO:0000313" key="9">
    <source>
        <dbReference type="EMBL" id="EFA78209.1"/>
    </source>
</evidence>
<dbReference type="GO" id="GO:0005730">
    <property type="term" value="C:nucleolus"/>
    <property type="evidence" value="ECO:0007669"/>
    <property type="project" value="TreeGrafter"/>
</dbReference>
<evidence type="ECO:0000259" key="8">
    <source>
        <dbReference type="PROSITE" id="PS50102"/>
    </source>
</evidence>
<dbReference type="GO" id="GO:0048026">
    <property type="term" value="P:positive regulation of mRNA splicing, via spliceosome"/>
    <property type="evidence" value="ECO:0007669"/>
    <property type="project" value="TreeGrafter"/>
</dbReference>
<comment type="subcellular location">
    <subcellularLocation>
        <location evidence="1">Nucleus</location>
    </subcellularLocation>
</comment>
<keyword evidence="3" id="KW-0677">Repeat</keyword>
<dbReference type="InterPro" id="IPR012677">
    <property type="entry name" value="Nucleotide-bd_a/b_plait_sf"/>
</dbReference>
<evidence type="ECO:0000256" key="5">
    <source>
        <dbReference type="ARBA" id="ARBA00023242"/>
    </source>
</evidence>
<dbReference type="InterPro" id="IPR034158">
    <property type="entry name" value="SF3B4_RRM1"/>
</dbReference>
<dbReference type="InterPro" id="IPR052084">
    <property type="entry name" value="SF3B4_spliceosome_assoc"/>
</dbReference>
<dbReference type="EMBL" id="ADBJ01000038">
    <property type="protein sequence ID" value="EFA78209.1"/>
    <property type="molecule type" value="Genomic_DNA"/>
</dbReference>
<dbReference type="GeneID" id="31364336"/>
<dbReference type="RefSeq" id="XP_020430335.1">
    <property type="nucleotide sequence ID" value="XM_020579660.1"/>
</dbReference>
<dbReference type="InterPro" id="IPR035979">
    <property type="entry name" value="RBD_domain_sf"/>
</dbReference>
<feature type="compositionally biased region" description="Pro residues" evidence="7">
    <location>
        <begin position="234"/>
        <end position="252"/>
    </location>
</feature>
<comment type="similarity">
    <text evidence="2">Belongs to the SF3B4 family.</text>
</comment>
<dbReference type="GO" id="GO:0000398">
    <property type="term" value="P:mRNA splicing, via spliceosome"/>
    <property type="evidence" value="ECO:0007669"/>
    <property type="project" value="UniProtKB-ARBA"/>
</dbReference>
<dbReference type="GO" id="GO:0003723">
    <property type="term" value="F:RNA binding"/>
    <property type="evidence" value="ECO:0007669"/>
    <property type="project" value="UniProtKB-UniRule"/>
</dbReference>
<dbReference type="CDD" id="cd12334">
    <property type="entry name" value="RRM1_SF3B4"/>
    <property type="match status" value="1"/>
</dbReference>
<evidence type="ECO:0000256" key="4">
    <source>
        <dbReference type="ARBA" id="ARBA00022884"/>
    </source>
</evidence>
<organism evidence="9 10">
    <name type="scientific">Heterostelium pallidum (strain ATCC 26659 / Pp 5 / PN500)</name>
    <name type="common">Cellular slime mold</name>
    <name type="synonym">Polysphondylium pallidum</name>
    <dbReference type="NCBI Taxonomy" id="670386"/>
    <lineage>
        <taxon>Eukaryota</taxon>
        <taxon>Amoebozoa</taxon>
        <taxon>Evosea</taxon>
        <taxon>Eumycetozoa</taxon>
        <taxon>Dictyostelia</taxon>
        <taxon>Acytosteliales</taxon>
        <taxon>Acytosteliaceae</taxon>
        <taxon>Heterostelium</taxon>
    </lineage>
</organism>
<keyword evidence="10" id="KW-1185">Reference proteome</keyword>
<dbReference type="InterPro" id="IPR000504">
    <property type="entry name" value="RRM_dom"/>
</dbReference>
<dbReference type="OMA" id="IVWELMI"/>
<dbReference type="AlphaFoldDB" id="D3BJX9"/>
<dbReference type="Proteomes" id="UP000001396">
    <property type="component" value="Unassembled WGS sequence"/>
</dbReference>
<feature type="region of interest" description="Disordered" evidence="7">
    <location>
        <begin position="203"/>
        <end position="252"/>
    </location>
</feature>
<evidence type="ECO:0000313" key="10">
    <source>
        <dbReference type="Proteomes" id="UP000001396"/>
    </source>
</evidence>
<dbReference type="FunFam" id="3.30.70.330:FF:000505">
    <property type="entry name" value="Splicing factor 3B subunit 4"/>
    <property type="match status" value="1"/>
</dbReference>
<dbReference type="InParanoid" id="D3BJX9"/>
<evidence type="ECO:0000256" key="7">
    <source>
        <dbReference type="SAM" id="MobiDB-lite"/>
    </source>
</evidence>
<evidence type="ECO:0000256" key="1">
    <source>
        <dbReference type="ARBA" id="ARBA00004123"/>
    </source>
</evidence>
<dbReference type="Gene3D" id="3.30.70.330">
    <property type="match status" value="2"/>
</dbReference>
<sequence length="252" mass="27877">MSSNIPQERNLDACIQVRDLDPQVTESLLWELMIQAAPVVKVFMPKDKLTQQHSGRAYIEFQSEADADYVMRIMNYVKLFGRPLKLKKGNKDKIDVGANLFIGNLDGEVDEKLLHDTFCQFGTIIQPPKIMRDTSSGVSKGFGFVSYDNFTSSDMAIEAMNGQFLCNKPISVTYARKKDSTEKHGGHAERLIAAGKQRGIPAFAQQGAPANMPYGVNPSFPPPPPMLAQQLQQQPPPPPPGIMPPPPPSFHQ</sequence>
<name>D3BJX9_HETP5</name>
<dbReference type="CDD" id="cd12335">
    <property type="entry name" value="RRM2_SF3B4"/>
    <property type="match status" value="1"/>
</dbReference>
<protein>
    <submittedName>
        <fullName evidence="9">RNA-binding region RNP-1 domain-containing protein</fullName>
    </submittedName>
</protein>
<comment type="caution">
    <text evidence="9">The sequence shown here is derived from an EMBL/GenBank/DDBJ whole genome shotgun (WGS) entry which is preliminary data.</text>
</comment>
<accession>D3BJX9</accession>
<dbReference type="STRING" id="670386.D3BJX9"/>
<keyword evidence="4 6" id="KW-0694">RNA-binding</keyword>
<dbReference type="PANTHER" id="PTHR48030">
    <property type="entry name" value="SPLICING FACTOR 3B SUBUNIT 4"/>
    <property type="match status" value="1"/>
</dbReference>
<evidence type="ECO:0000256" key="2">
    <source>
        <dbReference type="ARBA" id="ARBA00008363"/>
    </source>
</evidence>
<dbReference type="SMART" id="SM00360">
    <property type="entry name" value="RRM"/>
    <property type="match status" value="2"/>
</dbReference>
<dbReference type="GO" id="GO:0005686">
    <property type="term" value="C:U2 snRNP"/>
    <property type="evidence" value="ECO:0007669"/>
    <property type="project" value="TreeGrafter"/>
</dbReference>
<dbReference type="GO" id="GO:0071011">
    <property type="term" value="C:precatalytic spliceosome"/>
    <property type="evidence" value="ECO:0007669"/>
    <property type="project" value="TreeGrafter"/>
</dbReference>
<dbReference type="PANTHER" id="PTHR48030:SF3">
    <property type="entry name" value="SPLICING FACTOR 3B SUBUNIT 4"/>
    <property type="match status" value="1"/>
</dbReference>
<feature type="domain" description="RRM" evidence="8">
    <location>
        <begin position="13"/>
        <end position="91"/>
    </location>
</feature>
<dbReference type="FunCoup" id="D3BJX9">
    <property type="interactions" value="216"/>
</dbReference>
<feature type="domain" description="RRM" evidence="8">
    <location>
        <begin position="98"/>
        <end position="177"/>
    </location>
</feature>
<proteinExistence type="inferred from homology"/>
<keyword evidence="5" id="KW-0539">Nucleus</keyword>
<dbReference type="FunFam" id="3.30.70.330:FF:000895">
    <property type="entry name" value="Hsh49p"/>
    <property type="match status" value="1"/>
</dbReference>
<dbReference type="InterPro" id="IPR034159">
    <property type="entry name" value="SF3B4_RRM2"/>
</dbReference>
<dbReference type="SUPFAM" id="SSF54928">
    <property type="entry name" value="RNA-binding domain, RBD"/>
    <property type="match status" value="1"/>
</dbReference>
<dbReference type="Pfam" id="PF00076">
    <property type="entry name" value="RRM_1"/>
    <property type="match status" value="2"/>
</dbReference>
<gene>
    <name evidence="9" type="primary">sf3b4</name>
    <name evidence="9" type="ORF">PPL_08859</name>
</gene>
<dbReference type="PROSITE" id="PS50102">
    <property type="entry name" value="RRM"/>
    <property type="match status" value="2"/>
</dbReference>